<dbReference type="PROSITE" id="PS50157">
    <property type="entry name" value="ZINC_FINGER_C2H2_2"/>
    <property type="match status" value="2"/>
</dbReference>
<evidence type="ECO:0000256" key="5">
    <source>
        <dbReference type="ARBA" id="ARBA00023015"/>
    </source>
</evidence>
<evidence type="ECO:0000259" key="10">
    <source>
        <dbReference type="PROSITE" id="PS50157"/>
    </source>
</evidence>
<dbReference type="GO" id="GO:0005694">
    <property type="term" value="C:chromosome"/>
    <property type="evidence" value="ECO:0007669"/>
    <property type="project" value="UniProtKB-ARBA"/>
</dbReference>
<dbReference type="GO" id="GO:0000978">
    <property type="term" value="F:RNA polymerase II cis-regulatory region sequence-specific DNA binding"/>
    <property type="evidence" value="ECO:0007669"/>
    <property type="project" value="TreeGrafter"/>
</dbReference>
<keyword evidence="5" id="KW-0805">Transcription regulation</keyword>
<dbReference type="PANTHER" id="PTHR23235:SF178">
    <property type="entry name" value="C2H2-TYPE DOMAIN-CONTAINING PROTEIN-RELATED"/>
    <property type="match status" value="1"/>
</dbReference>
<dbReference type="Proteomes" id="UP001497623">
    <property type="component" value="Unassembled WGS sequence"/>
</dbReference>
<dbReference type="SUPFAM" id="SSF57667">
    <property type="entry name" value="beta-beta-alpha zinc fingers"/>
    <property type="match status" value="1"/>
</dbReference>
<dbReference type="PANTHER" id="PTHR23235">
    <property type="entry name" value="KRUEPPEL-LIKE TRANSCRIPTION FACTOR"/>
    <property type="match status" value="1"/>
</dbReference>
<evidence type="ECO:0000256" key="7">
    <source>
        <dbReference type="ARBA" id="ARBA00023163"/>
    </source>
</evidence>
<evidence type="ECO:0000313" key="11">
    <source>
        <dbReference type="EMBL" id="CAL4118603.1"/>
    </source>
</evidence>
<evidence type="ECO:0000256" key="2">
    <source>
        <dbReference type="ARBA" id="ARBA00022737"/>
    </source>
</evidence>
<evidence type="ECO:0000256" key="9">
    <source>
        <dbReference type="PROSITE-ProRule" id="PRU00042"/>
    </source>
</evidence>
<dbReference type="PROSITE" id="PS00028">
    <property type="entry name" value="ZINC_FINGER_C2H2_1"/>
    <property type="match status" value="2"/>
</dbReference>
<organism evidence="11 12">
    <name type="scientific">Meganyctiphanes norvegica</name>
    <name type="common">Northern krill</name>
    <name type="synonym">Thysanopoda norvegica</name>
    <dbReference type="NCBI Taxonomy" id="48144"/>
    <lineage>
        <taxon>Eukaryota</taxon>
        <taxon>Metazoa</taxon>
        <taxon>Ecdysozoa</taxon>
        <taxon>Arthropoda</taxon>
        <taxon>Crustacea</taxon>
        <taxon>Multicrustacea</taxon>
        <taxon>Malacostraca</taxon>
        <taxon>Eumalacostraca</taxon>
        <taxon>Eucarida</taxon>
        <taxon>Euphausiacea</taxon>
        <taxon>Euphausiidae</taxon>
        <taxon>Meganyctiphanes</taxon>
    </lineage>
</organism>
<keyword evidence="12" id="KW-1185">Reference proteome</keyword>
<dbReference type="EMBL" id="CAXKWB010017332">
    <property type="protein sequence ID" value="CAL4118603.1"/>
    <property type="molecule type" value="Genomic_DNA"/>
</dbReference>
<keyword evidence="6" id="KW-0238">DNA-binding</keyword>
<feature type="domain" description="C2H2-type" evidence="10">
    <location>
        <begin position="1"/>
        <end position="26"/>
    </location>
</feature>
<dbReference type="Pfam" id="PF00096">
    <property type="entry name" value="zf-C2H2"/>
    <property type="match status" value="2"/>
</dbReference>
<dbReference type="FunFam" id="3.30.160.60:FF:001485">
    <property type="entry name" value="Krueppel-related zinc finger protein"/>
    <property type="match status" value="1"/>
</dbReference>
<feature type="domain" description="C2H2-type" evidence="10">
    <location>
        <begin position="27"/>
        <end position="51"/>
    </location>
</feature>
<proteinExistence type="predicted"/>
<evidence type="ECO:0000256" key="8">
    <source>
        <dbReference type="ARBA" id="ARBA00023242"/>
    </source>
</evidence>
<evidence type="ECO:0000256" key="1">
    <source>
        <dbReference type="ARBA" id="ARBA00022723"/>
    </source>
</evidence>
<keyword evidence="3 9" id="KW-0863">Zinc-finger</keyword>
<keyword evidence="8" id="KW-0539">Nucleus</keyword>
<keyword evidence="7" id="KW-0804">Transcription</keyword>
<dbReference type="FunFam" id="3.30.160.60:FF:001732">
    <property type="entry name" value="Zgc:162936"/>
    <property type="match status" value="1"/>
</dbReference>
<keyword evidence="2" id="KW-0677">Repeat</keyword>
<sequence length="110" mass="12820">CSHCDKSFTQSINLKTHIRIHTGEKPYQCSHCEKTFSHKGSHTRHIKTLHSHHISTLTEKQMDKIHDTYSLSESKSEVKEEQTDSETCETNILGELKMEVKDEPLDMYEF</sequence>
<dbReference type="AlphaFoldDB" id="A0AAV2R7D8"/>
<dbReference type="InterPro" id="IPR036236">
    <property type="entry name" value="Znf_C2H2_sf"/>
</dbReference>
<dbReference type="GO" id="GO:0000981">
    <property type="term" value="F:DNA-binding transcription factor activity, RNA polymerase II-specific"/>
    <property type="evidence" value="ECO:0007669"/>
    <property type="project" value="TreeGrafter"/>
</dbReference>
<evidence type="ECO:0000256" key="4">
    <source>
        <dbReference type="ARBA" id="ARBA00022833"/>
    </source>
</evidence>
<dbReference type="Gene3D" id="3.30.160.60">
    <property type="entry name" value="Classic Zinc Finger"/>
    <property type="match status" value="2"/>
</dbReference>
<dbReference type="SMART" id="SM00355">
    <property type="entry name" value="ZnF_C2H2"/>
    <property type="match status" value="2"/>
</dbReference>
<evidence type="ECO:0000256" key="6">
    <source>
        <dbReference type="ARBA" id="ARBA00023125"/>
    </source>
</evidence>
<protein>
    <recommendedName>
        <fullName evidence="10">C2H2-type domain-containing protein</fullName>
    </recommendedName>
</protein>
<name>A0AAV2R7D8_MEGNR</name>
<keyword evidence="4" id="KW-0862">Zinc</keyword>
<feature type="non-terminal residue" evidence="11">
    <location>
        <position position="1"/>
    </location>
</feature>
<evidence type="ECO:0000313" key="12">
    <source>
        <dbReference type="Proteomes" id="UP001497623"/>
    </source>
</evidence>
<gene>
    <name evidence="11" type="ORF">MNOR_LOCUS21487</name>
</gene>
<dbReference type="GO" id="GO:0045893">
    <property type="term" value="P:positive regulation of DNA-templated transcription"/>
    <property type="evidence" value="ECO:0007669"/>
    <property type="project" value="UniProtKB-ARBA"/>
</dbReference>
<accession>A0AAV2R7D8</accession>
<reference evidence="11 12" key="1">
    <citation type="submission" date="2024-05" db="EMBL/GenBank/DDBJ databases">
        <authorList>
            <person name="Wallberg A."/>
        </authorList>
    </citation>
    <scope>NUCLEOTIDE SEQUENCE [LARGE SCALE GENOMIC DNA]</scope>
</reference>
<keyword evidence="1" id="KW-0479">Metal-binding</keyword>
<comment type="caution">
    <text evidence="11">The sequence shown here is derived from an EMBL/GenBank/DDBJ whole genome shotgun (WGS) entry which is preliminary data.</text>
</comment>
<dbReference type="InterPro" id="IPR013087">
    <property type="entry name" value="Znf_C2H2_type"/>
</dbReference>
<dbReference type="GO" id="GO:0008270">
    <property type="term" value="F:zinc ion binding"/>
    <property type="evidence" value="ECO:0007669"/>
    <property type="project" value="UniProtKB-KW"/>
</dbReference>
<feature type="non-terminal residue" evidence="11">
    <location>
        <position position="110"/>
    </location>
</feature>
<evidence type="ECO:0000256" key="3">
    <source>
        <dbReference type="ARBA" id="ARBA00022771"/>
    </source>
</evidence>